<dbReference type="CDD" id="cd06529">
    <property type="entry name" value="S24_LexA-like"/>
    <property type="match status" value="1"/>
</dbReference>
<dbReference type="EMBL" id="DVJS01000099">
    <property type="protein sequence ID" value="HIS97147.1"/>
    <property type="molecule type" value="Genomic_DNA"/>
</dbReference>
<organism evidence="2 3">
    <name type="scientific">Candidatus Scatomorpha pullistercoris</name>
    <dbReference type="NCBI Taxonomy" id="2840929"/>
    <lineage>
        <taxon>Bacteria</taxon>
        <taxon>Bacillati</taxon>
        <taxon>Bacillota</taxon>
        <taxon>Clostridia</taxon>
        <taxon>Eubacteriales</taxon>
        <taxon>Candidatus Scatomorpha</taxon>
    </lineage>
</organism>
<proteinExistence type="predicted"/>
<evidence type="ECO:0000259" key="1">
    <source>
        <dbReference type="Pfam" id="PF00717"/>
    </source>
</evidence>
<evidence type="ECO:0000313" key="3">
    <source>
        <dbReference type="Proteomes" id="UP000886876"/>
    </source>
</evidence>
<sequence length="111" mass="12437">MDRNWTEHIPPEGSGADYAVTVEGDELEPYIKKGAVACIKRGAEIRDGDVGLFFADGRMVFRQYCEDWAGNVYLFCVNRKRPELDIRLPKSESAPVCSFGKVLLDTEVPLP</sequence>
<dbReference type="AlphaFoldDB" id="A0A9D1G522"/>
<dbReference type="InterPro" id="IPR015927">
    <property type="entry name" value="Peptidase_S24_S26A/B/C"/>
</dbReference>
<dbReference type="InterPro" id="IPR036286">
    <property type="entry name" value="LexA/Signal_pep-like_sf"/>
</dbReference>
<dbReference type="Pfam" id="PF00717">
    <property type="entry name" value="Peptidase_S24"/>
    <property type="match status" value="1"/>
</dbReference>
<dbReference type="Proteomes" id="UP000886876">
    <property type="component" value="Unassembled WGS sequence"/>
</dbReference>
<dbReference type="InterPro" id="IPR039418">
    <property type="entry name" value="LexA-like"/>
</dbReference>
<gene>
    <name evidence="2" type="ORF">IAD42_04150</name>
</gene>
<accession>A0A9D1G522</accession>
<dbReference type="SUPFAM" id="SSF51306">
    <property type="entry name" value="LexA/Signal peptidase"/>
    <property type="match status" value="1"/>
</dbReference>
<comment type="caution">
    <text evidence="2">The sequence shown here is derived from an EMBL/GenBank/DDBJ whole genome shotgun (WGS) entry which is preliminary data.</text>
</comment>
<protein>
    <submittedName>
        <fullName evidence="2">S24 family peptidase</fullName>
    </submittedName>
</protein>
<evidence type="ECO:0000313" key="2">
    <source>
        <dbReference type="EMBL" id="HIS97147.1"/>
    </source>
</evidence>
<reference evidence="2" key="2">
    <citation type="journal article" date="2021" name="PeerJ">
        <title>Extensive microbial diversity within the chicken gut microbiome revealed by metagenomics and culture.</title>
        <authorList>
            <person name="Gilroy R."/>
            <person name="Ravi A."/>
            <person name="Getino M."/>
            <person name="Pursley I."/>
            <person name="Horton D.L."/>
            <person name="Alikhan N.F."/>
            <person name="Baker D."/>
            <person name="Gharbi K."/>
            <person name="Hall N."/>
            <person name="Watson M."/>
            <person name="Adriaenssens E.M."/>
            <person name="Foster-Nyarko E."/>
            <person name="Jarju S."/>
            <person name="Secka A."/>
            <person name="Antonio M."/>
            <person name="Oren A."/>
            <person name="Chaudhuri R.R."/>
            <person name="La Ragione R."/>
            <person name="Hildebrand F."/>
            <person name="Pallen M.J."/>
        </authorList>
    </citation>
    <scope>NUCLEOTIDE SEQUENCE</scope>
    <source>
        <strain evidence="2">ChiHecec3B27-6122</strain>
    </source>
</reference>
<feature type="domain" description="Peptidase S24/S26A/S26B/S26C" evidence="1">
    <location>
        <begin position="12"/>
        <end position="88"/>
    </location>
</feature>
<name>A0A9D1G522_9FIRM</name>
<reference evidence="2" key="1">
    <citation type="submission" date="2020-10" db="EMBL/GenBank/DDBJ databases">
        <authorList>
            <person name="Gilroy R."/>
        </authorList>
    </citation>
    <scope>NUCLEOTIDE SEQUENCE</scope>
    <source>
        <strain evidence="2">ChiHecec3B27-6122</strain>
    </source>
</reference>
<dbReference type="Gene3D" id="2.10.109.10">
    <property type="entry name" value="Umud Fragment, subunit A"/>
    <property type="match status" value="1"/>
</dbReference>